<dbReference type="OrthoDB" id="5338768at2"/>
<dbReference type="InterPro" id="IPR022572">
    <property type="entry name" value="DNA_rep/recomb_RecO_N"/>
</dbReference>
<dbReference type="HOGENOM" id="CLU_1309562_0_0_7"/>
<proteinExistence type="predicted"/>
<dbReference type="NCBIfam" id="NF010483">
    <property type="entry name" value="PRK13908.1"/>
    <property type="match status" value="1"/>
</dbReference>
<accession>B6BK06</accession>
<gene>
    <name evidence="2" type="ORF">SMGD1_2574</name>
</gene>
<evidence type="ECO:0000259" key="1">
    <source>
        <dbReference type="Pfam" id="PF13114"/>
    </source>
</evidence>
<keyword evidence="3" id="KW-1185">Reference proteome</keyword>
<dbReference type="STRING" id="929558.SMGD1_2574"/>
<evidence type="ECO:0000313" key="3">
    <source>
        <dbReference type="Proteomes" id="UP000006431"/>
    </source>
</evidence>
<accession>H1FS16</accession>
<dbReference type="eggNOG" id="COG1381">
    <property type="taxonomic scope" value="Bacteria"/>
</dbReference>
<dbReference type="RefSeq" id="WP_008337554.1">
    <property type="nucleotide sequence ID" value="NZ_AFRZ01000001.1"/>
</dbReference>
<feature type="domain" description="DNA replication/recombination mediator RecO N-terminal" evidence="1">
    <location>
        <begin position="1"/>
        <end position="72"/>
    </location>
</feature>
<organism evidence="2 3">
    <name type="scientific">Sulfurimonas gotlandica (strain DSM 19862 / JCM 16533 / GD1)</name>
    <dbReference type="NCBI Taxonomy" id="929558"/>
    <lineage>
        <taxon>Bacteria</taxon>
        <taxon>Pseudomonadati</taxon>
        <taxon>Campylobacterota</taxon>
        <taxon>Epsilonproteobacteria</taxon>
        <taxon>Campylobacterales</taxon>
        <taxon>Sulfurimonadaceae</taxon>
        <taxon>Sulfurimonas</taxon>
    </lineage>
</organism>
<dbReference type="PATRIC" id="fig|929558.5.peg.2563"/>
<protein>
    <recommendedName>
        <fullName evidence="1">DNA replication/recombination mediator RecO N-terminal domain-containing protein</fullName>
    </recommendedName>
</protein>
<dbReference type="EMBL" id="AFRZ01000001">
    <property type="protein sequence ID" value="EHP31096.1"/>
    <property type="molecule type" value="Genomic_DNA"/>
</dbReference>
<dbReference type="Proteomes" id="UP000006431">
    <property type="component" value="Unassembled WGS sequence"/>
</dbReference>
<comment type="caution">
    <text evidence="2">The sequence shown here is derived from an EMBL/GenBank/DDBJ whole genome shotgun (WGS) entry which is preliminary data.</text>
</comment>
<dbReference type="AlphaFoldDB" id="B6BK06"/>
<dbReference type="Pfam" id="PF13114">
    <property type="entry name" value="RecO_N_2"/>
    <property type="match status" value="1"/>
</dbReference>
<evidence type="ECO:0000313" key="2">
    <source>
        <dbReference type="EMBL" id="EHP31096.1"/>
    </source>
</evidence>
<name>B6BK06_SULGG</name>
<sequence>MQGYIINLNKVKDEDLIVTIISKGSLETLYRFYGARHGTINIGFKIDYEIEDSAKSTIGRLKDVVHIGFKWINDHKLLRLWQDFLSLFYKHLIDAQELDDFYFELLDHASQQWNKQNPKRVAIESYVRLLENEGRLHKELNCFLCSLPIEEKEISLVRAFLPTHKACSHTLSMNREALVELFQNKSSLFLSDKEVDRLWYILLEGL</sequence>
<reference evidence="2 3" key="1">
    <citation type="journal article" date="2012" name="Proc. Natl. Acad. Sci. U.S.A.">
        <title>Genome and physiology of a model Epsilonproteobacterium responsible for sulfide detoxification in marine oxygen depletion zones.</title>
        <authorList>
            <person name="Grote J."/>
            <person name="Schott T."/>
            <person name="Bruckner C.G."/>
            <person name="Glockner F.O."/>
            <person name="Jost G."/>
            <person name="Teeling H."/>
            <person name="Labrenz M."/>
            <person name="Jurgens K."/>
        </authorList>
    </citation>
    <scope>NUCLEOTIDE SEQUENCE [LARGE SCALE GENOMIC DNA]</scope>
    <source>
        <strain evidence="2 3">GD1</strain>
    </source>
</reference>